<dbReference type="Proteomes" id="UP000276741">
    <property type="component" value="Chromosome"/>
</dbReference>
<dbReference type="PANTHER" id="PTHR28511">
    <property type="entry name" value="ENDONUCLEASE V"/>
    <property type="match status" value="1"/>
</dbReference>
<dbReference type="Pfam" id="PF04493">
    <property type="entry name" value="Endonuclease_5"/>
    <property type="match status" value="1"/>
</dbReference>
<dbReference type="GO" id="GO:0016891">
    <property type="term" value="F:RNA endonuclease activity producing 5'-phosphomonoesters, hydrolytic mechanism"/>
    <property type="evidence" value="ECO:0007669"/>
    <property type="project" value="TreeGrafter"/>
</dbReference>
<evidence type="ECO:0000256" key="6">
    <source>
        <dbReference type="ARBA" id="ARBA00022801"/>
    </source>
</evidence>
<dbReference type="Gene3D" id="3.30.2170.10">
    <property type="entry name" value="archaeoglobus fulgidus dsm 4304 superfamily"/>
    <property type="match status" value="1"/>
</dbReference>
<evidence type="ECO:0000256" key="4">
    <source>
        <dbReference type="ARBA" id="ARBA00022722"/>
    </source>
</evidence>
<evidence type="ECO:0000256" key="7">
    <source>
        <dbReference type="ARBA" id="ARBA00022842"/>
    </source>
</evidence>
<keyword evidence="6" id="KW-0378">Hydrolase</keyword>
<dbReference type="Proteomes" id="UP000616143">
    <property type="component" value="Unassembled WGS sequence"/>
</dbReference>
<evidence type="ECO:0000313" key="9">
    <source>
        <dbReference type="EMBL" id="GGU04039.1"/>
    </source>
</evidence>
<evidence type="ECO:0000256" key="1">
    <source>
        <dbReference type="ARBA" id="ARBA00001835"/>
    </source>
</evidence>
<proteinExistence type="predicted"/>
<keyword evidence="5 8" id="KW-0255">Endonuclease</keyword>
<reference evidence="10" key="2">
    <citation type="submission" date="2018-04" db="EMBL/GenBank/DDBJ databases">
        <title>Complete genome sequence of Sulfodiicoccus acidiphilus strain HS-1.</title>
        <authorList>
            <person name="Sakai H.D."/>
            <person name="Kurosawa N."/>
        </authorList>
    </citation>
    <scope>NUCLEOTIDE SEQUENCE [LARGE SCALE GENOMIC DNA]</scope>
    <source>
        <strain evidence="10">HS-1</strain>
    </source>
</reference>
<keyword evidence="3" id="KW-0963">Cytoplasm</keyword>
<dbReference type="GO" id="GO:0043737">
    <property type="term" value="F:deoxyribonuclease V activity"/>
    <property type="evidence" value="ECO:0007669"/>
    <property type="project" value="UniProtKB-EC"/>
</dbReference>
<dbReference type="InterPro" id="IPR007581">
    <property type="entry name" value="Endonuclease-V"/>
</dbReference>
<dbReference type="EMBL" id="BMQS01000027">
    <property type="protein sequence ID" value="GGU04039.1"/>
    <property type="molecule type" value="Genomic_DNA"/>
</dbReference>
<dbReference type="PANTHER" id="PTHR28511:SF1">
    <property type="entry name" value="ENDONUCLEASE V"/>
    <property type="match status" value="1"/>
</dbReference>
<gene>
    <name evidence="9" type="ORF">GCM10007116_21050</name>
    <name evidence="8" type="ORF">HS1genome_1459</name>
</gene>
<dbReference type="OrthoDB" id="7885at2157"/>
<dbReference type="GO" id="GO:0003727">
    <property type="term" value="F:single-stranded RNA binding"/>
    <property type="evidence" value="ECO:0007669"/>
    <property type="project" value="TreeGrafter"/>
</dbReference>
<evidence type="ECO:0000313" key="8">
    <source>
        <dbReference type="EMBL" id="BBD73070.1"/>
    </source>
</evidence>
<reference evidence="9" key="4">
    <citation type="submission" date="2020-09" db="EMBL/GenBank/DDBJ databases">
        <authorList>
            <person name="Sun Q."/>
            <person name="Ohkuma M."/>
        </authorList>
    </citation>
    <scope>NUCLEOTIDE SEQUENCE</scope>
    <source>
        <strain evidence="9">JCM 31740</strain>
    </source>
</reference>
<keyword evidence="4" id="KW-0540">Nuclease</keyword>
<sequence>MDHLTVELLYSIQELVARNVKEEDLDLSAVRSVCCADVSYWRGEAFGVAVREQDGQRQVLRAEAKVDFPYVPGLLFVREAPVLLHLLRGIQCDLTFVDGHGLAHPRFAGLATVVGVLLQRPTVGVAKSRLTGELKEEGDITFVEVKGRRVGVKRGRYYYSVGNMVSLNNVVELSSRGYPPCLREADAETKRFRREYSLRIKGGG</sequence>
<keyword evidence="7" id="KW-0460">Magnesium</keyword>
<comment type="subcellular location">
    <subcellularLocation>
        <location evidence="2">Cytoplasm</location>
    </subcellularLocation>
</comment>
<dbReference type="KEGG" id="sacd:HS1genome_1459"/>
<dbReference type="GO" id="GO:0005737">
    <property type="term" value="C:cytoplasm"/>
    <property type="evidence" value="ECO:0007669"/>
    <property type="project" value="UniProtKB-SubCell"/>
</dbReference>
<evidence type="ECO:0000313" key="10">
    <source>
        <dbReference type="Proteomes" id="UP000276741"/>
    </source>
</evidence>
<organism evidence="8 10">
    <name type="scientific">Sulfodiicoccus acidiphilus</name>
    <dbReference type="NCBI Taxonomy" id="1670455"/>
    <lineage>
        <taxon>Archaea</taxon>
        <taxon>Thermoproteota</taxon>
        <taxon>Thermoprotei</taxon>
        <taxon>Sulfolobales</taxon>
        <taxon>Sulfolobaceae</taxon>
        <taxon>Sulfodiicoccus</taxon>
    </lineage>
</organism>
<evidence type="ECO:0000256" key="5">
    <source>
        <dbReference type="ARBA" id="ARBA00022759"/>
    </source>
</evidence>
<dbReference type="EMBL" id="AP018553">
    <property type="protein sequence ID" value="BBD73070.1"/>
    <property type="molecule type" value="Genomic_DNA"/>
</dbReference>
<dbReference type="GO" id="GO:0006281">
    <property type="term" value="P:DNA repair"/>
    <property type="evidence" value="ECO:0007669"/>
    <property type="project" value="InterPro"/>
</dbReference>
<accession>A0A348B4G8</accession>
<dbReference type="AlphaFoldDB" id="A0A348B4G8"/>
<protein>
    <submittedName>
        <fullName evidence="8">Endonuclease V</fullName>
    </submittedName>
</protein>
<name>A0A348B4G8_9CREN</name>
<evidence type="ECO:0000256" key="2">
    <source>
        <dbReference type="ARBA" id="ARBA00004496"/>
    </source>
</evidence>
<reference evidence="9" key="1">
    <citation type="journal article" date="2014" name="Int. J. Syst. Evol. Microbiol.">
        <title>Complete genome sequence of Corynebacterium casei LMG S-19264T (=DSM 44701T), isolated from a smear-ripened cheese.</title>
        <authorList>
            <consortium name="US DOE Joint Genome Institute (JGI-PGF)"/>
            <person name="Walter F."/>
            <person name="Albersmeier A."/>
            <person name="Kalinowski J."/>
            <person name="Ruckert C."/>
        </authorList>
    </citation>
    <scope>NUCLEOTIDE SEQUENCE</scope>
    <source>
        <strain evidence="9">JCM 31740</strain>
    </source>
</reference>
<evidence type="ECO:0000256" key="3">
    <source>
        <dbReference type="ARBA" id="ARBA00022490"/>
    </source>
</evidence>
<comment type="catalytic activity">
    <reaction evidence="1">
        <text>Endonucleolytic cleavage at apurinic or apyrimidinic sites to products with a 5'-phosphate.</text>
        <dbReference type="EC" id="3.1.21.7"/>
    </reaction>
</comment>
<reference evidence="8" key="3">
    <citation type="journal article" date="2019" name="BMC Res. Notes">
        <title>Complete genome sequence of the Sulfodiicoccus acidiphilus strain HS-1T, the first crenarchaeon that lacks polB3, isolated from an acidic hot spring in Ohwaku-dani, Hakone, Japan.</title>
        <authorList>
            <person name="Sakai H.D."/>
            <person name="Kurosawa N."/>
        </authorList>
    </citation>
    <scope>NUCLEOTIDE SEQUENCE</scope>
    <source>
        <strain evidence="8">HS-1</strain>
    </source>
</reference>
<keyword evidence="10" id="KW-1185">Reference proteome</keyword>